<gene>
    <name evidence="9 10" type="primary">secE</name>
    <name evidence="10" type="ORF">K8W15_02265</name>
</gene>
<evidence type="ECO:0000313" key="10">
    <source>
        <dbReference type="EMBL" id="HJF73016.1"/>
    </source>
</evidence>
<evidence type="ECO:0000256" key="4">
    <source>
        <dbReference type="ARBA" id="ARBA00022692"/>
    </source>
</evidence>
<keyword evidence="3 9" id="KW-1003">Cell membrane</keyword>
<dbReference type="GO" id="GO:0065002">
    <property type="term" value="P:intracellular protein transmembrane transport"/>
    <property type="evidence" value="ECO:0007669"/>
    <property type="project" value="UniProtKB-UniRule"/>
</dbReference>
<dbReference type="InterPro" id="IPR001901">
    <property type="entry name" value="Translocase_SecE/Sec61-g"/>
</dbReference>
<keyword evidence="8 9" id="KW-0472">Membrane</keyword>
<reference evidence="10" key="2">
    <citation type="submission" date="2021-09" db="EMBL/GenBank/DDBJ databases">
        <authorList>
            <person name="Gilroy R."/>
        </authorList>
    </citation>
    <scope>NUCLEOTIDE SEQUENCE</scope>
    <source>
        <strain evidence="10">ChiHjej11B10-15683</strain>
    </source>
</reference>
<dbReference type="GO" id="GO:0006605">
    <property type="term" value="P:protein targeting"/>
    <property type="evidence" value="ECO:0007669"/>
    <property type="project" value="UniProtKB-UniRule"/>
</dbReference>
<feature type="transmembrane region" description="Helical" evidence="9">
    <location>
        <begin position="105"/>
        <end position="134"/>
    </location>
</feature>
<dbReference type="PRINTS" id="PR01650">
    <property type="entry name" value="SECETRNLCASE"/>
</dbReference>
<dbReference type="Proteomes" id="UP000749334">
    <property type="component" value="Unassembled WGS sequence"/>
</dbReference>
<comment type="similarity">
    <text evidence="9">Belongs to the SecE/SEC61-gamma family.</text>
</comment>
<keyword evidence="6 9" id="KW-1133">Transmembrane helix</keyword>
<evidence type="ECO:0000256" key="3">
    <source>
        <dbReference type="ARBA" id="ARBA00022475"/>
    </source>
</evidence>
<dbReference type="Pfam" id="PF00584">
    <property type="entry name" value="SecE"/>
    <property type="match status" value="1"/>
</dbReference>
<keyword evidence="2 9" id="KW-0813">Transport</keyword>
<evidence type="ECO:0000256" key="2">
    <source>
        <dbReference type="ARBA" id="ARBA00022448"/>
    </source>
</evidence>
<evidence type="ECO:0000256" key="1">
    <source>
        <dbReference type="ARBA" id="ARBA00004370"/>
    </source>
</evidence>
<comment type="function">
    <text evidence="9">Essential subunit of the Sec protein translocation channel SecYEG. Clamps together the 2 halves of SecY. May contact the channel plug during translocation.</text>
</comment>
<comment type="subunit">
    <text evidence="9">Component of the Sec protein translocase complex. Heterotrimer consisting of SecY, SecE and SecG subunits. The heterotrimers can form oligomers, although 1 heterotrimer is thought to be able to translocate proteins. Interacts with the ribosome. Interacts with SecDF, and other proteins may be involved. Interacts with SecA.</text>
</comment>
<dbReference type="NCBIfam" id="TIGR00964">
    <property type="entry name" value="secE_bact"/>
    <property type="match status" value="1"/>
</dbReference>
<dbReference type="EMBL" id="DYVQ01000018">
    <property type="protein sequence ID" value="HJF73016.1"/>
    <property type="molecule type" value="Genomic_DNA"/>
</dbReference>
<evidence type="ECO:0000313" key="11">
    <source>
        <dbReference type="Proteomes" id="UP000749334"/>
    </source>
</evidence>
<dbReference type="PANTHER" id="PTHR33910">
    <property type="entry name" value="PROTEIN TRANSLOCASE SUBUNIT SECE"/>
    <property type="match status" value="1"/>
</dbReference>
<dbReference type="InterPro" id="IPR005807">
    <property type="entry name" value="SecE_bac"/>
</dbReference>
<sequence>MSVEIEKKKASASSPVEDGLKSKGLNSTLWIICVILVLIAAVGNIYFGDQFSSVVRVPAMVVLLLLALFVAAITNQGTVARTFLKESRIELRKIIWPTRQEATQTTLVVMGVTVVVSLILWGLDSIIVSLINFITNLRF</sequence>
<feature type="transmembrane region" description="Helical" evidence="9">
    <location>
        <begin position="59"/>
        <end position="84"/>
    </location>
</feature>
<organism evidence="10 11">
    <name type="scientific">Gallibacterium anatis</name>
    <dbReference type="NCBI Taxonomy" id="750"/>
    <lineage>
        <taxon>Bacteria</taxon>
        <taxon>Pseudomonadati</taxon>
        <taxon>Pseudomonadota</taxon>
        <taxon>Gammaproteobacteria</taxon>
        <taxon>Pasteurellales</taxon>
        <taxon>Pasteurellaceae</taxon>
        <taxon>Gallibacterium</taxon>
    </lineage>
</organism>
<dbReference type="InterPro" id="IPR038379">
    <property type="entry name" value="SecE_sf"/>
</dbReference>
<dbReference type="HAMAP" id="MF_00422">
    <property type="entry name" value="SecE"/>
    <property type="match status" value="1"/>
</dbReference>
<dbReference type="PANTHER" id="PTHR33910:SF1">
    <property type="entry name" value="PROTEIN TRANSLOCASE SUBUNIT SECE"/>
    <property type="match status" value="1"/>
</dbReference>
<dbReference type="NCBIfam" id="NF004376">
    <property type="entry name" value="PRK05740.2-1"/>
    <property type="match status" value="1"/>
</dbReference>
<name>A0A921H8I8_9PAST</name>
<evidence type="ECO:0000256" key="5">
    <source>
        <dbReference type="ARBA" id="ARBA00022927"/>
    </source>
</evidence>
<comment type="caution">
    <text evidence="9">Lacks conserved residue(s) required for the propagation of feature annotation.</text>
</comment>
<proteinExistence type="inferred from homology"/>
<dbReference type="Gene3D" id="1.20.5.1030">
    <property type="entry name" value="Preprotein translocase secy subunit"/>
    <property type="match status" value="1"/>
</dbReference>
<keyword evidence="5 9" id="KW-0653">Protein transport</keyword>
<dbReference type="AlphaFoldDB" id="A0A921H8I8"/>
<comment type="subcellular location">
    <subcellularLocation>
        <location evidence="1">Membrane</location>
    </subcellularLocation>
</comment>
<keyword evidence="7 9" id="KW-0811">Translocation</keyword>
<protein>
    <recommendedName>
        <fullName evidence="9">Protein translocase subunit SecE</fullName>
    </recommendedName>
</protein>
<feature type="transmembrane region" description="Helical" evidence="9">
    <location>
        <begin position="29"/>
        <end position="47"/>
    </location>
</feature>
<dbReference type="GO" id="GO:0008320">
    <property type="term" value="F:protein transmembrane transporter activity"/>
    <property type="evidence" value="ECO:0007669"/>
    <property type="project" value="UniProtKB-UniRule"/>
</dbReference>
<dbReference type="GO" id="GO:0005886">
    <property type="term" value="C:plasma membrane"/>
    <property type="evidence" value="ECO:0007669"/>
    <property type="project" value="UniProtKB-UniRule"/>
</dbReference>
<evidence type="ECO:0000256" key="8">
    <source>
        <dbReference type="ARBA" id="ARBA00023136"/>
    </source>
</evidence>
<dbReference type="GO" id="GO:0009306">
    <property type="term" value="P:protein secretion"/>
    <property type="evidence" value="ECO:0007669"/>
    <property type="project" value="UniProtKB-UniRule"/>
</dbReference>
<evidence type="ECO:0000256" key="7">
    <source>
        <dbReference type="ARBA" id="ARBA00023010"/>
    </source>
</evidence>
<keyword evidence="4 9" id="KW-0812">Transmembrane</keyword>
<dbReference type="GO" id="GO:0043952">
    <property type="term" value="P:protein transport by the Sec complex"/>
    <property type="evidence" value="ECO:0007669"/>
    <property type="project" value="UniProtKB-UniRule"/>
</dbReference>
<reference evidence="10" key="1">
    <citation type="journal article" date="2021" name="PeerJ">
        <title>Extensive microbial diversity within the chicken gut microbiome revealed by metagenomics and culture.</title>
        <authorList>
            <person name="Gilroy R."/>
            <person name="Ravi A."/>
            <person name="Getino M."/>
            <person name="Pursley I."/>
            <person name="Horton D.L."/>
            <person name="Alikhan N.F."/>
            <person name="Baker D."/>
            <person name="Gharbi K."/>
            <person name="Hall N."/>
            <person name="Watson M."/>
            <person name="Adriaenssens E.M."/>
            <person name="Foster-Nyarko E."/>
            <person name="Jarju S."/>
            <person name="Secka A."/>
            <person name="Antonio M."/>
            <person name="Oren A."/>
            <person name="Chaudhuri R.R."/>
            <person name="La Ragione R."/>
            <person name="Hildebrand F."/>
            <person name="Pallen M.J."/>
        </authorList>
    </citation>
    <scope>NUCLEOTIDE SEQUENCE</scope>
    <source>
        <strain evidence="10">ChiHjej11B10-15683</strain>
    </source>
</reference>
<evidence type="ECO:0000256" key="6">
    <source>
        <dbReference type="ARBA" id="ARBA00022989"/>
    </source>
</evidence>
<evidence type="ECO:0000256" key="9">
    <source>
        <dbReference type="HAMAP-Rule" id="MF_00422"/>
    </source>
</evidence>
<accession>A0A921H8I8</accession>
<comment type="caution">
    <text evidence="10">The sequence shown here is derived from an EMBL/GenBank/DDBJ whole genome shotgun (WGS) entry which is preliminary data.</text>
</comment>